<dbReference type="NCBIfam" id="TIGR02937">
    <property type="entry name" value="sigma70-ECF"/>
    <property type="match status" value="1"/>
</dbReference>
<keyword evidence="4" id="KW-0731">Sigma factor</keyword>
<keyword evidence="5" id="KW-0804">Transcription</keyword>
<dbReference type="InterPro" id="IPR032710">
    <property type="entry name" value="NTF2-like_dom_sf"/>
</dbReference>
<feature type="region of interest" description="Disordered" evidence="6">
    <location>
        <begin position="1"/>
        <end position="20"/>
    </location>
</feature>
<dbReference type="PANTHER" id="PTHR30173">
    <property type="entry name" value="SIGMA 19 FACTOR"/>
    <property type="match status" value="1"/>
</dbReference>
<feature type="domain" description="SnoaL-like" evidence="9">
    <location>
        <begin position="202"/>
        <end position="271"/>
    </location>
</feature>
<feature type="domain" description="RNA polymerase sigma factor 70 region 4 type 2" evidence="8">
    <location>
        <begin position="130"/>
        <end position="180"/>
    </location>
</feature>
<dbReference type="InterPro" id="IPR007627">
    <property type="entry name" value="RNA_pol_sigma70_r2"/>
</dbReference>
<dbReference type="PANTHER" id="PTHR30173:SF36">
    <property type="entry name" value="ECF RNA POLYMERASE SIGMA FACTOR SIGJ"/>
    <property type="match status" value="1"/>
</dbReference>
<evidence type="ECO:0000256" key="6">
    <source>
        <dbReference type="SAM" id="MobiDB-lite"/>
    </source>
</evidence>
<dbReference type="SUPFAM" id="SSF88659">
    <property type="entry name" value="Sigma3 and sigma4 domains of RNA polymerase sigma factors"/>
    <property type="match status" value="1"/>
</dbReference>
<dbReference type="Pfam" id="PF04542">
    <property type="entry name" value="Sigma70_r2"/>
    <property type="match status" value="1"/>
</dbReference>
<keyword evidence="11" id="KW-1185">Reference proteome</keyword>
<keyword evidence="3" id="KW-0805">Transcription regulation</keyword>
<comment type="similarity">
    <text evidence="1">Belongs to the sigma-70 factor family. ECF subfamily.</text>
</comment>
<dbReference type="NCBIfam" id="NF007214">
    <property type="entry name" value="PRK09636.1"/>
    <property type="match status" value="1"/>
</dbReference>
<accession>A0ABT0J214</accession>
<proteinExistence type="inferred from homology"/>
<feature type="domain" description="RNA polymerase sigma-70 region 2" evidence="7">
    <location>
        <begin position="25"/>
        <end position="88"/>
    </location>
</feature>
<evidence type="ECO:0000259" key="9">
    <source>
        <dbReference type="Pfam" id="PF12680"/>
    </source>
</evidence>
<evidence type="ECO:0000256" key="3">
    <source>
        <dbReference type="ARBA" id="ARBA00023015"/>
    </source>
</evidence>
<dbReference type="Pfam" id="PF12680">
    <property type="entry name" value="SnoaL_2"/>
    <property type="match status" value="1"/>
</dbReference>
<gene>
    <name evidence="10" type="primary">sigJ</name>
    <name evidence="10" type="ORF">M1843_07245</name>
</gene>
<reference evidence="10 11" key="1">
    <citation type="submission" date="2022-02" db="EMBL/GenBank/DDBJ databases">
        <title>The car tank lid bacteriome: a reservoir of bacteria with potential in bioremediation of fuel.</title>
        <authorList>
            <person name="Vidal-Verdu A."/>
            <person name="Gomez-Martinez D."/>
            <person name="Latorre-Perez A."/>
            <person name="Pereto J."/>
            <person name="Porcar M."/>
        </authorList>
    </citation>
    <scope>NUCLEOTIDE SEQUENCE [LARGE SCALE GENOMIC DNA]</scope>
    <source>
        <strain evidence="10 11">4D.3</strain>
    </source>
</reference>
<dbReference type="Gene3D" id="1.10.1740.10">
    <property type="match status" value="1"/>
</dbReference>
<evidence type="ECO:0000256" key="2">
    <source>
        <dbReference type="ARBA" id="ARBA00011344"/>
    </source>
</evidence>
<dbReference type="EMBL" id="JALQCY010000002">
    <property type="protein sequence ID" value="MCK9793535.1"/>
    <property type="molecule type" value="Genomic_DNA"/>
</dbReference>
<name>A0ABT0J214_9MICO</name>
<evidence type="ECO:0000256" key="4">
    <source>
        <dbReference type="ARBA" id="ARBA00023082"/>
    </source>
</evidence>
<evidence type="ECO:0000256" key="1">
    <source>
        <dbReference type="ARBA" id="ARBA00010641"/>
    </source>
</evidence>
<evidence type="ECO:0000259" key="8">
    <source>
        <dbReference type="Pfam" id="PF08281"/>
    </source>
</evidence>
<evidence type="ECO:0000259" key="7">
    <source>
        <dbReference type="Pfam" id="PF04542"/>
    </source>
</evidence>
<dbReference type="SUPFAM" id="SSF88946">
    <property type="entry name" value="Sigma2 domain of RNA polymerase sigma factors"/>
    <property type="match status" value="1"/>
</dbReference>
<dbReference type="InterPro" id="IPR013249">
    <property type="entry name" value="RNA_pol_sigma70_r4_t2"/>
</dbReference>
<comment type="subunit">
    <text evidence="2">Interacts transiently with the RNA polymerase catalytic core formed by RpoA, RpoB, RpoC and RpoZ (2 alpha, 1 beta, 1 beta' and 1 omega subunit) to form the RNA polymerase holoenzyme that can initiate transcription.</text>
</comment>
<dbReference type="InterPro" id="IPR013324">
    <property type="entry name" value="RNA_pol_sigma_r3/r4-like"/>
</dbReference>
<dbReference type="InterPro" id="IPR036388">
    <property type="entry name" value="WH-like_DNA-bd_sf"/>
</dbReference>
<evidence type="ECO:0000313" key="10">
    <source>
        <dbReference type="EMBL" id="MCK9793535.1"/>
    </source>
</evidence>
<dbReference type="InterPro" id="IPR014284">
    <property type="entry name" value="RNA_pol_sigma-70_dom"/>
</dbReference>
<dbReference type="InterPro" id="IPR013325">
    <property type="entry name" value="RNA_pol_sigma_r2"/>
</dbReference>
<evidence type="ECO:0000313" key="11">
    <source>
        <dbReference type="Proteomes" id="UP001651050"/>
    </source>
</evidence>
<dbReference type="Gene3D" id="3.10.450.50">
    <property type="match status" value="1"/>
</dbReference>
<dbReference type="Gene3D" id="1.10.10.10">
    <property type="entry name" value="Winged helix-like DNA-binding domain superfamily/Winged helix DNA-binding domain"/>
    <property type="match status" value="1"/>
</dbReference>
<dbReference type="InterPro" id="IPR052704">
    <property type="entry name" value="ECF_Sigma-70_Domain"/>
</dbReference>
<dbReference type="Pfam" id="PF08281">
    <property type="entry name" value="Sigma70_r4_2"/>
    <property type="match status" value="1"/>
</dbReference>
<evidence type="ECO:0000256" key="5">
    <source>
        <dbReference type="ARBA" id="ARBA00023163"/>
    </source>
</evidence>
<dbReference type="Proteomes" id="UP001651050">
    <property type="component" value="Unassembled WGS sequence"/>
</dbReference>
<sequence>MPRTDSPLRRRAPHRPATTDADLEDLRRVAFGAAYRMLGSVTEAEDVAQEAMLRVAPTGDVDAAVVNPAAYTTTVATRIALDVLRSARVRRESYVGEWVPEPLVGDVVAAGSAGREAAAHAELADDLSTAFLVLLETLTPAERAAFLLHDVFGYPHRESAHVIGTTELAARQLASRARRRVAARRADDAAPARPDPHAAELVRRFIAATEDGDVDALLELLADDVALTGDGGGNVPAGLAVSRPVSGRVAVARLLAGFARRGAPARLETTVVNGAPGLIAYADASVGGGVIGTYALEVTGGRISRIDGVINPEKLRHLAPLADLEAVAAAIRAAAQHRRAAQGPDAPPSPGA</sequence>
<comment type="caution">
    <text evidence="10">The sequence shown here is derived from an EMBL/GenBank/DDBJ whole genome shotgun (WGS) entry which is preliminary data.</text>
</comment>
<dbReference type="InterPro" id="IPR037401">
    <property type="entry name" value="SnoaL-like"/>
</dbReference>
<dbReference type="SUPFAM" id="SSF54427">
    <property type="entry name" value="NTF2-like"/>
    <property type="match status" value="1"/>
</dbReference>
<organism evidence="10 11">
    <name type="scientific">Isoptericola peretonis</name>
    <dbReference type="NCBI Taxonomy" id="2918523"/>
    <lineage>
        <taxon>Bacteria</taxon>
        <taxon>Bacillati</taxon>
        <taxon>Actinomycetota</taxon>
        <taxon>Actinomycetes</taxon>
        <taxon>Micrococcales</taxon>
        <taxon>Promicromonosporaceae</taxon>
        <taxon>Isoptericola</taxon>
    </lineage>
</organism>
<protein>
    <submittedName>
        <fullName evidence="10">RNA polymerase sigma factor SigJ</fullName>
    </submittedName>
</protein>
<dbReference type="RefSeq" id="WP_416343381.1">
    <property type="nucleotide sequence ID" value="NZ_JALQCY010000002.1"/>
</dbReference>